<feature type="domain" description="HNH nuclease" evidence="1">
    <location>
        <begin position="81"/>
        <end position="132"/>
    </location>
</feature>
<evidence type="ECO:0000313" key="3">
    <source>
        <dbReference type="Proteomes" id="UP001595752"/>
    </source>
</evidence>
<dbReference type="GO" id="GO:0004519">
    <property type="term" value="F:endonuclease activity"/>
    <property type="evidence" value="ECO:0007669"/>
    <property type="project" value="UniProtKB-KW"/>
</dbReference>
<gene>
    <name evidence="2" type="ORF">ACFOU2_00165</name>
</gene>
<accession>A0ABV8AXK8</accession>
<protein>
    <submittedName>
        <fullName evidence="2">HNH endonuclease signature motif containing protein</fullName>
    </submittedName>
</protein>
<keyword evidence="2" id="KW-0255">Endonuclease</keyword>
<keyword evidence="2" id="KW-0378">Hydrolase</keyword>
<keyword evidence="2" id="KW-0540">Nuclease</keyword>
<dbReference type="CDD" id="cd00085">
    <property type="entry name" value="HNHc"/>
    <property type="match status" value="1"/>
</dbReference>
<name>A0ABV8AXK8_9BACI</name>
<dbReference type="EMBL" id="JBHRZT010000001">
    <property type="protein sequence ID" value="MFC3882024.1"/>
    <property type="molecule type" value="Genomic_DNA"/>
</dbReference>
<evidence type="ECO:0000259" key="1">
    <source>
        <dbReference type="SMART" id="SM00507"/>
    </source>
</evidence>
<keyword evidence="3" id="KW-1185">Reference proteome</keyword>
<comment type="caution">
    <text evidence="2">The sequence shown here is derived from an EMBL/GenBank/DDBJ whole genome shotgun (WGS) entry which is preliminary data.</text>
</comment>
<dbReference type="Proteomes" id="UP001595752">
    <property type="component" value="Unassembled WGS sequence"/>
</dbReference>
<reference evidence="3" key="1">
    <citation type="journal article" date="2019" name="Int. J. Syst. Evol. Microbiol.">
        <title>The Global Catalogue of Microorganisms (GCM) 10K type strain sequencing project: providing services to taxonomists for standard genome sequencing and annotation.</title>
        <authorList>
            <consortium name="The Broad Institute Genomics Platform"/>
            <consortium name="The Broad Institute Genome Sequencing Center for Infectious Disease"/>
            <person name="Wu L."/>
            <person name="Ma J."/>
        </authorList>
    </citation>
    <scope>NUCLEOTIDE SEQUENCE [LARGE SCALE GENOMIC DNA]</scope>
    <source>
        <strain evidence="3">CCUG 61889</strain>
    </source>
</reference>
<organism evidence="2 3">
    <name type="scientific">Bacillus songklensis</name>
    <dbReference type="NCBI Taxonomy" id="1069116"/>
    <lineage>
        <taxon>Bacteria</taxon>
        <taxon>Bacillati</taxon>
        <taxon>Bacillota</taxon>
        <taxon>Bacilli</taxon>
        <taxon>Bacillales</taxon>
        <taxon>Bacillaceae</taxon>
        <taxon>Bacillus</taxon>
    </lineage>
</organism>
<proteinExistence type="predicted"/>
<dbReference type="RefSeq" id="WP_377911113.1">
    <property type="nucleotide sequence ID" value="NZ_JBHRZT010000001.1"/>
</dbReference>
<dbReference type="Gene3D" id="1.10.30.50">
    <property type="match status" value="1"/>
</dbReference>
<dbReference type="SMART" id="SM00507">
    <property type="entry name" value="HNHc"/>
    <property type="match status" value="1"/>
</dbReference>
<sequence>MTYKRLHKNNFKTFEINGIYLFPIADIQTKNAMKFSQDICDYTNKGRLKIHKNLKADIATEIKKMLQTTHEEGKLEYADNRISKYSMQFGECAVTGRFLIAEEVHCHHKLPRHMKGTDEFNNLVIVHEMVHKLIHATNKKTIERYRNFLQLDGKQLKKLNQFRKVCNLVALV</sequence>
<evidence type="ECO:0000313" key="2">
    <source>
        <dbReference type="EMBL" id="MFC3882024.1"/>
    </source>
</evidence>
<dbReference type="InterPro" id="IPR003615">
    <property type="entry name" value="HNH_nuc"/>
</dbReference>